<organism evidence="1 2">
    <name type="scientific">Mycobacterium phage Hawkeye</name>
    <dbReference type="NCBI Taxonomy" id="1458711"/>
    <lineage>
        <taxon>Viruses</taxon>
        <taxon>Duplodnaviria</taxon>
        <taxon>Heunggongvirae</taxon>
        <taxon>Uroviricota</taxon>
        <taxon>Caudoviricetes</taxon>
        <taxon>Dclasvirinae</taxon>
        <taxon>Hawkeyevirus</taxon>
        <taxon>Hawkeyevirus hawkeye</taxon>
    </lineage>
</organism>
<keyword evidence="2" id="KW-1185">Reference proteome</keyword>
<sequence>MSDPAVEAAQRALTNIGYGRSGHVQRVAAAREALKPIRELHEAWSRHEKDLSADAIQLLDDFAKLIYSTEELSDEQST</sequence>
<evidence type="ECO:0000313" key="1">
    <source>
        <dbReference type="EMBL" id="AHN84108.1"/>
    </source>
</evidence>
<dbReference type="GeneID" id="19527277"/>
<dbReference type="EMBL" id="KJ194582">
    <property type="protein sequence ID" value="AHN84108.1"/>
    <property type="molecule type" value="Genomic_DNA"/>
</dbReference>
<name>X2KRM2_9CAUD</name>
<evidence type="ECO:0000313" key="2">
    <source>
        <dbReference type="Proteomes" id="UP000019737"/>
    </source>
</evidence>
<gene>
    <name evidence="1" type="primary">97</name>
    <name evidence="1" type="ORF">PBI_HAWKEYE_97</name>
</gene>
<dbReference type="Proteomes" id="UP000019737">
    <property type="component" value="Segment"/>
</dbReference>
<protein>
    <submittedName>
        <fullName evidence="1">Uncharacterized protein</fullName>
    </submittedName>
</protein>
<dbReference type="KEGG" id="vg:19527277"/>
<accession>X2KRM2</accession>
<proteinExistence type="predicted"/>
<dbReference type="OrthoDB" id="20688at10239"/>
<dbReference type="RefSeq" id="YP_009035992.1">
    <property type="nucleotide sequence ID" value="NC_024209.1"/>
</dbReference>
<reference evidence="1 2" key="1">
    <citation type="submission" date="2014-01" db="EMBL/GenBank/DDBJ databases">
        <authorList>
            <person name="Schneider V.M."/>
            <person name="Bowman C.A."/>
            <person name="Russell D.A."/>
            <person name="Pope W.H."/>
            <person name="Jacobs-Sera D."/>
            <person name="Hendrix R.W."/>
            <person name="Hatfull G.F."/>
        </authorList>
    </citation>
    <scope>NUCLEOTIDE SEQUENCE [LARGE SCALE GENOMIC DNA]</scope>
</reference>